<evidence type="ECO:0000256" key="12">
    <source>
        <dbReference type="ARBA" id="ARBA00022741"/>
    </source>
</evidence>
<comment type="similarity">
    <text evidence="5 23">In the N-terminal section; belongs to the GARS family.</text>
</comment>
<dbReference type="UniPathway" id="UPA00074">
    <property type="reaction ID" value="UER00125"/>
</dbReference>
<dbReference type="InterPro" id="IPR002376">
    <property type="entry name" value="Formyl_transf_N"/>
</dbReference>
<dbReference type="InterPro" id="IPR000115">
    <property type="entry name" value="PRibGlycinamide_synth"/>
</dbReference>
<evidence type="ECO:0000256" key="6">
    <source>
        <dbReference type="ARBA" id="ARBA00008630"/>
    </source>
</evidence>
<reference evidence="26" key="3">
    <citation type="submission" date="2025-08" db="UniProtKB">
        <authorList>
            <consortium name="Ensembl"/>
        </authorList>
    </citation>
    <scope>IDENTIFICATION</scope>
</reference>
<evidence type="ECO:0000256" key="20">
    <source>
        <dbReference type="ARBA" id="ARBA00052539"/>
    </source>
</evidence>
<dbReference type="InterPro" id="IPR036921">
    <property type="entry name" value="PurM-like_N_sf"/>
</dbReference>
<dbReference type="STRING" id="7994.ENSAMXP00000040491"/>
<keyword evidence="14 22" id="KW-0067">ATP-binding</keyword>
<dbReference type="SUPFAM" id="SSF56042">
    <property type="entry name" value="PurM C-terminal domain-like"/>
    <property type="match status" value="1"/>
</dbReference>
<dbReference type="Gene3D" id="3.90.650.10">
    <property type="entry name" value="PurM-like C-terminal domain"/>
    <property type="match status" value="1"/>
</dbReference>
<dbReference type="InterPro" id="IPR011761">
    <property type="entry name" value="ATP-grasp"/>
</dbReference>
<dbReference type="Gene3D" id="3.90.600.10">
    <property type="entry name" value="Phosphoribosylglycinamide synthetase, C-terminal domain"/>
    <property type="match status" value="1"/>
</dbReference>
<evidence type="ECO:0000256" key="10">
    <source>
        <dbReference type="ARBA" id="ARBA00022679"/>
    </source>
</evidence>
<evidence type="ECO:0000256" key="2">
    <source>
        <dbReference type="ARBA" id="ARBA00004686"/>
    </source>
</evidence>
<evidence type="ECO:0000256" key="14">
    <source>
        <dbReference type="ARBA" id="ARBA00022840"/>
    </source>
</evidence>
<evidence type="ECO:0000256" key="19">
    <source>
        <dbReference type="ARBA" id="ARBA00051653"/>
    </source>
</evidence>
<comment type="cofactor">
    <cofactor evidence="1">
        <name>Mg(2+)</name>
        <dbReference type="ChEBI" id="CHEBI:18420"/>
    </cofactor>
</comment>
<dbReference type="InterPro" id="IPR016188">
    <property type="entry name" value="PurM-like_N"/>
</dbReference>
<organism evidence="26 27">
    <name type="scientific">Astyanax mexicanus</name>
    <name type="common">Blind cave fish</name>
    <name type="synonym">Astyanax fasciatus mexicanus</name>
    <dbReference type="NCBI Taxonomy" id="7994"/>
    <lineage>
        <taxon>Eukaryota</taxon>
        <taxon>Metazoa</taxon>
        <taxon>Chordata</taxon>
        <taxon>Craniata</taxon>
        <taxon>Vertebrata</taxon>
        <taxon>Euteleostomi</taxon>
        <taxon>Actinopterygii</taxon>
        <taxon>Neopterygii</taxon>
        <taxon>Teleostei</taxon>
        <taxon>Ostariophysi</taxon>
        <taxon>Characiformes</taxon>
        <taxon>Characoidei</taxon>
        <taxon>Acestrorhamphidae</taxon>
        <taxon>Acestrorhamphinae</taxon>
        <taxon>Astyanax</taxon>
    </lineage>
</organism>
<keyword evidence="15" id="KW-0460">Magnesium</keyword>
<evidence type="ECO:0000256" key="8">
    <source>
        <dbReference type="ARBA" id="ARBA00011738"/>
    </source>
</evidence>
<dbReference type="FunFam" id="3.30.1490.20:FF:000006">
    <property type="entry name" value="phosphoribosylamine--glycine ligase, chloroplastic-like"/>
    <property type="match status" value="1"/>
</dbReference>
<dbReference type="PANTHER" id="PTHR10520">
    <property type="entry name" value="TRIFUNCTIONAL PURINE BIOSYNTHETIC PROTEIN ADENOSINE-3-RELATED"/>
    <property type="match status" value="1"/>
</dbReference>
<dbReference type="EC" id="2.1.2.2" evidence="23"/>
<dbReference type="InterPro" id="IPR016185">
    <property type="entry name" value="PreATP-grasp_dom_sf"/>
</dbReference>
<dbReference type="Gene3D" id="3.30.470.20">
    <property type="entry name" value="ATP-grasp fold, B domain"/>
    <property type="match status" value="1"/>
</dbReference>
<dbReference type="Gene3D" id="3.40.50.170">
    <property type="entry name" value="Formyl transferase, N-terminal domain"/>
    <property type="match status" value="1"/>
</dbReference>
<keyword evidence="13 23" id="KW-0658">Purine biosynthesis</keyword>
<dbReference type="Pfam" id="PF00586">
    <property type="entry name" value="AIRS"/>
    <property type="match status" value="1"/>
</dbReference>
<dbReference type="FunFam" id="3.30.1330.10:FF:000001">
    <property type="entry name" value="Phosphoribosylformylglycinamidine cyclo-ligase"/>
    <property type="match status" value="1"/>
</dbReference>
<sequence>MAEHVLVIGSGGREHALAWKLAQSPHVQKVLVAPGNAGTADCGKICNSAVSVSNHSILAQFCKDHNVGLVVVGPEVPLAAGIVDDLTAAGVPCFGPSAKAAQLEASKSFSKSFMDRHGIPTARWSSFTDPQEACRYIRGADFPALVVKASGLAAGKGVIVAKDKDEACQAVLDIMKDKTFGTAGDTVVVEELLEGEEVSCLCFSDGSTVAAMPPAQDHKRLLDGDQGPNTGGMGAYCPTPQVSEEMLQQIRTTVLQKTVDGMKEDGIPYVGVLYAGLMLTDQGPKVLEFNCRFGDPECQVLLPLLKSDLYEVLKNTLESKLASDPPLWLDDSAAVTVVMASEGYPGVYKKGVEITGLSQLTEMGLQVFHAGTALKEGGGVVTSGGRVLTVTAVRPTLESALHSANQGVAAVGFPNAVYRRDIGHRAIAYLTRTRGLTYKDSGVDIAAGNKLVDIIKPLAKATSRSGCSADLGGFAGLFDLKAAGFVDPILVSGTDGVGTKLKIAQDCNVHNTLGQDLVAMCVNDVLAQGAEPLFFLDYFSCGHLDVGVASSVIGGIVEGCQMAGCALLGGETAEMPGVYGAGEYDLAGFCVGAVERGSLLPRLGDIQEGDLLIGVASSGVHSNGFSLVRKILERAGLQYSSPAPFGSPGQTMGETLLTPTKIYSRLLQPILRSGTVKAYAHITGGGLLENIPRVLPKELAVDLDATRWRIPSVFSWLQKEGGLSEEEMARTFNCGLGAVLVVGKQDAQRVLRQLQAQEEAWIVGSLMHKLPGGEAVVVRNLLDSLKAGPNPSPDTSVLQNGASHADSSSRKRTKVAVLISGTGTNLQALIEQTKKPSSSAEIVVVISNRPGVLGLKRASMAGIQTRVVDHKLYGSRAEFDSTIDRVLEEFGVEVVCLAGFMRILTGNFVRKWNGKLLNIHPSLLPSFKGVNAQKQALQAGARVSGCTVHFVAEEVDAGAIIAQEAVPVLTNDTEESLSERIREAEHRAFPSALELVSSGAVRLGEDGRLLWSQSA</sequence>
<dbReference type="SMART" id="SM01209">
    <property type="entry name" value="GARS_A"/>
    <property type="match status" value="1"/>
</dbReference>
<evidence type="ECO:0000313" key="27">
    <source>
        <dbReference type="Proteomes" id="UP000018467"/>
    </source>
</evidence>
<name>A0A3B1JFI5_ASTMX</name>
<evidence type="ECO:0000256" key="9">
    <source>
        <dbReference type="ARBA" id="ARBA00022598"/>
    </source>
</evidence>
<comment type="similarity">
    <text evidence="6 23">In the C-terminal section; belongs to the GART family.</text>
</comment>
<dbReference type="SUPFAM" id="SSF56059">
    <property type="entry name" value="Glutathione synthetase ATP-binding domain-like"/>
    <property type="match status" value="1"/>
</dbReference>
<comment type="pathway">
    <text evidence="2 23">Purine metabolism; IMP biosynthesis via de novo pathway; 5-amino-1-(5-phospho-D-ribosyl)imidazole from N(2)-formyl-N(1)-(5-phospho-D-ribosyl)glycinamide: step 2/2.</text>
</comment>
<dbReference type="SUPFAM" id="SSF55326">
    <property type="entry name" value="PurM N-terminal domain-like"/>
    <property type="match status" value="1"/>
</dbReference>
<evidence type="ECO:0000256" key="22">
    <source>
        <dbReference type="PROSITE-ProRule" id="PRU00409"/>
    </source>
</evidence>
<evidence type="ECO:0000256" key="1">
    <source>
        <dbReference type="ARBA" id="ARBA00001946"/>
    </source>
</evidence>
<comment type="catalytic activity">
    <reaction evidence="18">
        <text>N(1)-(5-phospho-beta-D-ribosyl)glycinamide + (6R)-10-formyltetrahydrofolate = N(2)-formyl-N(1)-(5-phospho-beta-D-ribosyl)glycinamide + (6S)-5,6,7,8-tetrahydrofolate + H(+)</text>
        <dbReference type="Rhea" id="RHEA:15053"/>
        <dbReference type="ChEBI" id="CHEBI:15378"/>
        <dbReference type="ChEBI" id="CHEBI:57453"/>
        <dbReference type="ChEBI" id="CHEBI:143788"/>
        <dbReference type="ChEBI" id="CHEBI:147286"/>
        <dbReference type="ChEBI" id="CHEBI:195366"/>
        <dbReference type="EC" id="2.1.2.2"/>
    </reaction>
    <physiologicalReaction direction="left-to-right" evidence="18">
        <dbReference type="Rhea" id="RHEA:15054"/>
    </physiologicalReaction>
</comment>
<dbReference type="NCBIfam" id="TIGR00639">
    <property type="entry name" value="PurN"/>
    <property type="match status" value="1"/>
</dbReference>
<dbReference type="NCBIfam" id="TIGR00878">
    <property type="entry name" value="purM"/>
    <property type="match status" value="1"/>
</dbReference>
<dbReference type="Pfam" id="PF01071">
    <property type="entry name" value="GARS_A"/>
    <property type="match status" value="1"/>
</dbReference>
<keyword evidence="11 23" id="KW-0479">Metal-binding</keyword>
<dbReference type="HAMAP" id="MF_01930">
    <property type="entry name" value="PurN"/>
    <property type="match status" value="1"/>
</dbReference>
<dbReference type="InterPro" id="IPR001555">
    <property type="entry name" value="GART_AS"/>
</dbReference>
<comment type="pathway">
    <text evidence="4 23">Purine metabolism; IMP biosynthesis via de novo pathway; N(1)-(5-phospho-D-ribosyl)glycinamide from 5-phospho-alpha-D-ribose 1-diphosphate: step 2/2.</text>
</comment>
<evidence type="ECO:0000256" key="16">
    <source>
        <dbReference type="ARBA" id="ARBA00023211"/>
    </source>
</evidence>
<dbReference type="CDD" id="cd08645">
    <property type="entry name" value="FMT_core_GART"/>
    <property type="match status" value="1"/>
</dbReference>
<evidence type="ECO:0000256" key="5">
    <source>
        <dbReference type="ARBA" id="ARBA00007423"/>
    </source>
</evidence>
<dbReference type="PROSITE" id="PS00373">
    <property type="entry name" value="GART"/>
    <property type="match status" value="1"/>
</dbReference>
<dbReference type="FunFam" id="3.90.650.10:FF:000007">
    <property type="entry name" value="Trifunctional purine biosynthetic protein adenosine-3"/>
    <property type="match status" value="1"/>
</dbReference>
<dbReference type="InterPro" id="IPR004607">
    <property type="entry name" value="GART"/>
</dbReference>
<evidence type="ECO:0000313" key="26">
    <source>
        <dbReference type="Ensembl" id="ENSAMXP00000040491.1"/>
    </source>
</evidence>
<dbReference type="InterPro" id="IPR013815">
    <property type="entry name" value="ATP_grasp_subdomain_1"/>
</dbReference>
<dbReference type="GO" id="GO:0005829">
    <property type="term" value="C:cytosol"/>
    <property type="evidence" value="ECO:0007669"/>
    <property type="project" value="TreeGrafter"/>
</dbReference>
<dbReference type="GO" id="GO:0046872">
    <property type="term" value="F:metal ion binding"/>
    <property type="evidence" value="ECO:0007669"/>
    <property type="project" value="UniProtKB-KW"/>
</dbReference>
<evidence type="ECO:0000256" key="4">
    <source>
        <dbReference type="ARBA" id="ARBA00005174"/>
    </source>
</evidence>
<evidence type="ECO:0000259" key="25">
    <source>
        <dbReference type="PROSITE" id="PS50975"/>
    </source>
</evidence>
<dbReference type="InterPro" id="IPR036477">
    <property type="entry name" value="Formyl_transf_N_sf"/>
</dbReference>
<dbReference type="InterPro" id="IPR020560">
    <property type="entry name" value="PRibGlycinamide_synth_C-dom"/>
</dbReference>
<reference evidence="27" key="2">
    <citation type="journal article" date="2014" name="Nat. Commun.">
        <title>The cavefish genome reveals candidate genes for eye loss.</title>
        <authorList>
            <person name="McGaugh S.E."/>
            <person name="Gross J.B."/>
            <person name="Aken B."/>
            <person name="Blin M."/>
            <person name="Borowsky R."/>
            <person name="Chalopin D."/>
            <person name="Hinaux H."/>
            <person name="Jeffery W.R."/>
            <person name="Keene A."/>
            <person name="Ma L."/>
            <person name="Minx P."/>
            <person name="Murphy D."/>
            <person name="O'Quin K.E."/>
            <person name="Retaux S."/>
            <person name="Rohner N."/>
            <person name="Searle S.M."/>
            <person name="Stahl B.A."/>
            <person name="Tabin C."/>
            <person name="Volff J.N."/>
            <person name="Yoshizawa M."/>
            <person name="Warren W.C."/>
        </authorList>
    </citation>
    <scope>NUCLEOTIDE SEQUENCE [LARGE SCALE GENOMIC DNA]</scope>
    <source>
        <strain evidence="27">female</strain>
    </source>
</reference>
<dbReference type="Pfam" id="PF02843">
    <property type="entry name" value="GARS_C"/>
    <property type="match status" value="1"/>
</dbReference>
<dbReference type="FunFam" id="3.30.470.20:FF:000018">
    <property type="entry name" value="Trifunctional purine biosynthetic protein adenosine-3"/>
    <property type="match status" value="1"/>
</dbReference>
<dbReference type="FunFam" id="3.90.600.10:FF:000001">
    <property type="entry name" value="Trifunctional purine biosynthetic protein adenosine-3"/>
    <property type="match status" value="1"/>
</dbReference>
<dbReference type="InterPro" id="IPR010918">
    <property type="entry name" value="PurM-like_C_dom"/>
</dbReference>
<dbReference type="Gene3D" id="3.40.50.20">
    <property type="match status" value="1"/>
</dbReference>
<dbReference type="HAMAP" id="MF_00741">
    <property type="entry name" value="AIRS"/>
    <property type="match status" value="1"/>
</dbReference>
<dbReference type="NCBIfam" id="TIGR00877">
    <property type="entry name" value="purD"/>
    <property type="match status" value="1"/>
</dbReference>
<dbReference type="FunFam" id="3.40.50.20:FF:000006">
    <property type="entry name" value="Phosphoribosylamine--glycine ligase, chloroplastic"/>
    <property type="match status" value="1"/>
</dbReference>
<comment type="catalytic activity">
    <reaction evidence="20">
        <text>2-formamido-N(1)-(5-O-phospho-beta-D-ribosyl)acetamidine + ATP = 5-amino-1-(5-phospho-beta-D-ribosyl)imidazole + ADP + phosphate + H(+)</text>
        <dbReference type="Rhea" id="RHEA:23032"/>
        <dbReference type="ChEBI" id="CHEBI:15378"/>
        <dbReference type="ChEBI" id="CHEBI:30616"/>
        <dbReference type="ChEBI" id="CHEBI:43474"/>
        <dbReference type="ChEBI" id="CHEBI:137981"/>
        <dbReference type="ChEBI" id="CHEBI:147287"/>
        <dbReference type="ChEBI" id="CHEBI:456216"/>
        <dbReference type="EC" id="6.3.3.1"/>
    </reaction>
    <physiologicalReaction direction="left-to-right" evidence="20">
        <dbReference type="Rhea" id="RHEA:23033"/>
    </physiologicalReaction>
</comment>
<dbReference type="InterPro" id="IPR036676">
    <property type="entry name" value="PurM-like_C_sf"/>
</dbReference>
<dbReference type="Ensembl" id="ENSAMXT00000052920.1">
    <property type="protein sequence ID" value="ENSAMXP00000040491.1"/>
    <property type="gene ID" value="ENSAMXG00000038146.1"/>
</dbReference>
<dbReference type="GO" id="GO:0005524">
    <property type="term" value="F:ATP binding"/>
    <property type="evidence" value="ECO:0007669"/>
    <property type="project" value="UniProtKB-UniRule"/>
</dbReference>
<dbReference type="InterPro" id="IPR011054">
    <property type="entry name" value="Rudment_hybrid_motif"/>
</dbReference>
<dbReference type="SUPFAM" id="SSF52440">
    <property type="entry name" value="PreATP-grasp domain"/>
    <property type="match status" value="1"/>
</dbReference>
<dbReference type="GO" id="GO:0046084">
    <property type="term" value="P:adenine biosynthetic process"/>
    <property type="evidence" value="ECO:0007669"/>
    <property type="project" value="TreeGrafter"/>
</dbReference>
<proteinExistence type="inferred from homology"/>
<keyword evidence="17 23" id="KW-0511">Multifunctional enzyme</keyword>
<evidence type="ECO:0000256" key="21">
    <source>
        <dbReference type="ARBA" id="ARBA00058939"/>
    </source>
</evidence>
<evidence type="ECO:0000256" key="15">
    <source>
        <dbReference type="ARBA" id="ARBA00022842"/>
    </source>
</evidence>
<evidence type="ECO:0000256" key="17">
    <source>
        <dbReference type="ARBA" id="ARBA00023268"/>
    </source>
</evidence>
<dbReference type="InterPro" id="IPR020562">
    <property type="entry name" value="PRibGlycinamide_synth_N"/>
</dbReference>
<comment type="subunit">
    <text evidence="8">Homodimer.</text>
</comment>
<dbReference type="PROSITE" id="PS00184">
    <property type="entry name" value="GARS"/>
    <property type="match status" value="1"/>
</dbReference>
<reference evidence="26" key="4">
    <citation type="submission" date="2025-09" db="UniProtKB">
        <authorList>
            <consortium name="Ensembl"/>
        </authorList>
    </citation>
    <scope>IDENTIFICATION</scope>
</reference>
<dbReference type="EC" id="6.3.4.13" evidence="23"/>
<keyword evidence="9 23" id="KW-0436">Ligase</keyword>
<dbReference type="GO" id="GO:0004644">
    <property type="term" value="F:phosphoribosylglycinamide formyltransferase activity"/>
    <property type="evidence" value="ECO:0007669"/>
    <property type="project" value="UniProtKB-EC"/>
</dbReference>
<dbReference type="AlphaFoldDB" id="A0A3B1JFI5"/>
<keyword evidence="10" id="KW-0808">Transferase</keyword>
<dbReference type="Pfam" id="PF00551">
    <property type="entry name" value="Formyl_trans_N"/>
    <property type="match status" value="1"/>
</dbReference>
<accession>A0A3B1JFI5</accession>
<dbReference type="SUPFAM" id="SSF51246">
    <property type="entry name" value="Rudiment single hybrid motif"/>
    <property type="match status" value="1"/>
</dbReference>
<evidence type="ECO:0000256" key="23">
    <source>
        <dbReference type="RuleBase" id="RU363089"/>
    </source>
</evidence>
<comment type="similarity">
    <text evidence="7 23">In the central section; belongs to the AIR synthase family.</text>
</comment>
<feature type="region of interest" description="Disordered" evidence="24">
    <location>
        <begin position="789"/>
        <end position="809"/>
    </location>
</feature>
<feature type="domain" description="ATP-grasp" evidence="25">
    <location>
        <begin position="111"/>
        <end position="318"/>
    </location>
</feature>
<dbReference type="InterPro" id="IPR020559">
    <property type="entry name" value="PRibGlycinamide_synth_CS"/>
</dbReference>
<dbReference type="Pfam" id="PF02844">
    <property type="entry name" value="GARS_N"/>
    <property type="match status" value="1"/>
</dbReference>
<keyword evidence="12 22" id="KW-0547">Nucleotide-binding</keyword>
<keyword evidence="27" id="KW-1185">Reference proteome</keyword>
<dbReference type="Gene3D" id="3.30.1330.10">
    <property type="entry name" value="PurM-like, N-terminal domain"/>
    <property type="match status" value="1"/>
</dbReference>
<dbReference type="InterPro" id="IPR004733">
    <property type="entry name" value="PurM_cligase"/>
</dbReference>
<dbReference type="Pfam" id="PF02769">
    <property type="entry name" value="AIRS_C"/>
    <property type="match status" value="1"/>
</dbReference>
<dbReference type="CDD" id="cd02196">
    <property type="entry name" value="PurM"/>
    <property type="match status" value="1"/>
</dbReference>
<comment type="catalytic activity">
    <reaction evidence="19">
        <text>5-phospho-beta-D-ribosylamine + glycine + ATP = N(1)-(5-phospho-beta-D-ribosyl)glycinamide + ADP + phosphate + H(+)</text>
        <dbReference type="Rhea" id="RHEA:17453"/>
        <dbReference type="ChEBI" id="CHEBI:15378"/>
        <dbReference type="ChEBI" id="CHEBI:30616"/>
        <dbReference type="ChEBI" id="CHEBI:43474"/>
        <dbReference type="ChEBI" id="CHEBI:57305"/>
        <dbReference type="ChEBI" id="CHEBI:58681"/>
        <dbReference type="ChEBI" id="CHEBI:143788"/>
        <dbReference type="ChEBI" id="CHEBI:456216"/>
        <dbReference type="EC" id="6.3.4.13"/>
    </reaction>
    <physiologicalReaction direction="left-to-right" evidence="19">
        <dbReference type="Rhea" id="RHEA:17454"/>
    </physiologicalReaction>
</comment>
<dbReference type="InterPro" id="IPR037123">
    <property type="entry name" value="PRibGlycinamide_synth_C_sf"/>
</dbReference>
<evidence type="ECO:0000256" key="11">
    <source>
        <dbReference type="ARBA" id="ARBA00022723"/>
    </source>
</evidence>
<comment type="function">
    <text evidence="21">Trifunctional enzyme that catalyzes three distinct reactions as part of the 'de novo' inosine monophosphate biosynthetic pathway.</text>
</comment>
<evidence type="ECO:0000256" key="3">
    <source>
        <dbReference type="ARBA" id="ARBA00005054"/>
    </source>
</evidence>
<comment type="pathway">
    <text evidence="3 23">Purine metabolism; IMP biosynthesis via de novo pathway; N(2)-formyl-N(1)-(5-phospho-D-ribosyl)glycinamide from N(1)-(5-phospho-D-ribosyl)glycinamide (10-formyl THF route): step 1/1.</text>
</comment>
<evidence type="ECO:0000256" key="13">
    <source>
        <dbReference type="ARBA" id="ARBA00022755"/>
    </source>
</evidence>
<dbReference type="GO" id="GO:0004641">
    <property type="term" value="F:phosphoribosylformylglycinamidine cyclo-ligase activity"/>
    <property type="evidence" value="ECO:0007669"/>
    <property type="project" value="UniProtKB-EC"/>
</dbReference>
<reference evidence="27" key="1">
    <citation type="submission" date="2013-03" db="EMBL/GenBank/DDBJ databases">
        <authorList>
            <person name="Jeffery W."/>
            <person name="Warren W."/>
            <person name="Wilson R.K."/>
        </authorList>
    </citation>
    <scope>NUCLEOTIDE SEQUENCE</scope>
    <source>
        <strain evidence="27">female</strain>
    </source>
</reference>
<protein>
    <recommendedName>
        <fullName evidence="23">Trifunctional purine biosynthetic protein adenosine-3</fullName>
    </recommendedName>
    <domain>
        <recommendedName>
            <fullName evidence="23">Phosphoribosylamine--glycine ligase</fullName>
            <ecNumber evidence="23">6.3.4.13</ecNumber>
        </recommendedName>
        <alternativeName>
            <fullName evidence="23">Glycinamide ribonucleotide synthetase</fullName>
            <shortName evidence="23">GARS</shortName>
        </alternativeName>
        <alternativeName>
            <fullName evidence="23">Phosphoribosylglycinamide synthetase</fullName>
        </alternativeName>
    </domain>
    <domain>
        <recommendedName>
            <fullName evidence="23">Phosphoribosylformylglycinamidine cyclo-ligase</fullName>
            <ecNumber evidence="23">6.3.3.1</ecNumber>
        </recommendedName>
        <alternativeName>
            <fullName evidence="23">AIR synthase</fullName>
            <shortName evidence="23">AIRS</shortName>
        </alternativeName>
        <alternativeName>
            <fullName evidence="23">Phosphoribosyl-aminoimidazole synthetase</fullName>
        </alternativeName>
    </domain>
    <domain>
        <recommendedName>
            <fullName evidence="23">Phosphoribosylglycinamide formyltransferase</fullName>
            <ecNumber evidence="23">2.1.2.2</ecNumber>
        </recommendedName>
        <alternativeName>
            <fullName evidence="23">5'-phosphoribosylglycinamide transformylase</fullName>
        </alternativeName>
        <alternativeName>
            <fullName evidence="23">GAR transformylase</fullName>
            <shortName evidence="23">GART</shortName>
        </alternativeName>
    </domain>
</protein>
<dbReference type="InterPro" id="IPR020561">
    <property type="entry name" value="PRibGlycinamid_synth_ATP-grasp"/>
</dbReference>
<dbReference type="PANTHER" id="PTHR10520:SF12">
    <property type="entry name" value="TRIFUNCTIONAL PURINE BIOSYNTHETIC PROTEIN ADENOSINE-3"/>
    <property type="match status" value="1"/>
</dbReference>
<dbReference type="Gene3D" id="3.30.1490.20">
    <property type="entry name" value="ATP-grasp fold, A domain"/>
    <property type="match status" value="1"/>
</dbReference>
<dbReference type="InParanoid" id="A0A3B1JFI5"/>
<dbReference type="SMART" id="SM01210">
    <property type="entry name" value="GARS_C"/>
    <property type="match status" value="1"/>
</dbReference>
<dbReference type="SUPFAM" id="SSF53328">
    <property type="entry name" value="Formyltransferase"/>
    <property type="match status" value="1"/>
</dbReference>
<dbReference type="GO" id="GO:0004637">
    <property type="term" value="F:phosphoribosylamine-glycine ligase activity"/>
    <property type="evidence" value="ECO:0007669"/>
    <property type="project" value="UniProtKB-UniRule"/>
</dbReference>
<dbReference type="HAMAP" id="MF_00138">
    <property type="entry name" value="GARS"/>
    <property type="match status" value="1"/>
</dbReference>
<evidence type="ECO:0000256" key="7">
    <source>
        <dbReference type="ARBA" id="ARBA00008696"/>
    </source>
</evidence>
<dbReference type="Proteomes" id="UP000018467">
    <property type="component" value="Unassembled WGS sequence"/>
</dbReference>
<evidence type="ECO:0000256" key="24">
    <source>
        <dbReference type="SAM" id="MobiDB-lite"/>
    </source>
</evidence>
<dbReference type="GO" id="GO:0006189">
    <property type="term" value="P:'de novo' IMP biosynthetic process"/>
    <property type="evidence" value="ECO:0007669"/>
    <property type="project" value="UniProtKB-UniRule"/>
</dbReference>
<dbReference type="Bgee" id="ENSAMXG00000038146">
    <property type="expression patterns" value="Expressed in embryo and 14 other cell types or tissues"/>
</dbReference>
<feature type="compositionally biased region" description="Polar residues" evidence="24">
    <location>
        <begin position="793"/>
        <end position="806"/>
    </location>
</feature>
<dbReference type="FunFam" id="3.40.50.170:FF:000006">
    <property type="entry name" value="Trifunctional purine biosynthetic protein adenosine-3"/>
    <property type="match status" value="1"/>
</dbReference>
<dbReference type="EC" id="6.3.3.1" evidence="23"/>
<dbReference type="PROSITE" id="PS50975">
    <property type="entry name" value="ATP_GRASP"/>
    <property type="match status" value="1"/>
</dbReference>
<dbReference type="GeneTree" id="ENSGT00390000000292"/>
<evidence type="ECO:0000256" key="18">
    <source>
        <dbReference type="ARBA" id="ARBA00050615"/>
    </source>
</evidence>
<keyword evidence="16 23" id="KW-0464">Manganese</keyword>